<reference evidence="1 2" key="1">
    <citation type="submission" date="2018-06" db="EMBL/GenBank/DDBJ databases">
        <title>Sphaerisporangium craniellae sp. nov., isolated from a marine sponge in the South China Sea.</title>
        <authorList>
            <person name="Li L."/>
        </authorList>
    </citation>
    <scope>NUCLEOTIDE SEQUENCE [LARGE SCALE GENOMIC DNA]</scope>
    <source>
        <strain evidence="1 2">CCTCC AA 208026</strain>
    </source>
</reference>
<name>A0A367FJY3_9ACTN</name>
<dbReference type="SUPFAM" id="SSF52540">
    <property type="entry name" value="P-loop containing nucleoside triphosphate hydrolases"/>
    <property type="match status" value="1"/>
</dbReference>
<evidence type="ECO:0008006" key="3">
    <source>
        <dbReference type="Google" id="ProtNLM"/>
    </source>
</evidence>
<protein>
    <recommendedName>
        <fullName evidence="3">AAA+ ATPase domain-containing protein</fullName>
    </recommendedName>
</protein>
<sequence>MGVIPMIEAVRKMEAENLFLVEGLISGAVTLVYGQPKVGKSIMVRQLIHSLANGNPFLDVPTGKTKRVAVSLTDAGSLPEFKEYYGKLDPTFRDVLFVENIRDDDDLRMVIEHADVLVIDNLDGLLPPQADLTQRNGVRPTIERVNGVVGSGIPVIVVHHATKAGMGYGSGKSINGSQFITSWPRVILHLEENGQGGGTHKLTVRGNHTAEKVCRLTLGDTSGLRFSVTKEWEHKEKPKRESNRANLDKRLAQAVYVVDNCQGMSQNKAAEKLAEKYEKSVQTWRKYLGEGAIPVKQVRSGVWELTEQAEKQRAA</sequence>
<comment type="caution">
    <text evidence="1">The sequence shown here is derived from an EMBL/GenBank/DDBJ whole genome shotgun (WGS) entry which is preliminary data.</text>
</comment>
<keyword evidence="2" id="KW-1185">Reference proteome</keyword>
<dbReference type="InterPro" id="IPR027417">
    <property type="entry name" value="P-loop_NTPase"/>
</dbReference>
<organism evidence="1 2">
    <name type="scientific">Sphaerisporangium album</name>
    <dbReference type="NCBI Taxonomy" id="509200"/>
    <lineage>
        <taxon>Bacteria</taxon>
        <taxon>Bacillati</taxon>
        <taxon>Actinomycetota</taxon>
        <taxon>Actinomycetes</taxon>
        <taxon>Streptosporangiales</taxon>
        <taxon>Streptosporangiaceae</taxon>
        <taxon>Sphaerisporangium</taxon>
    </lineage>
</organism>
<evidence type="ECO:0000313" key="1">
    <source>
        <dbReference type="EMBL" id="RCG30604.1"/>
    </source>
</evidence>
<dbReference type="Gene3D" id="3.40.50.300">
    <property type="entry name" value="P-loop containing nucleotide triphosphate hydrolases"/>
    <property type="match status" value="1"/>
</dbReference>
<dbReference type="Pfam" id="PF13481">
    <property type="entry name" value="AAA_25"/>
    <property type="match status" value="1"/>
</dbReference>
<evidence type="ECO:0000313" key="2">
    <source>
        <dbReference type="Proteomes" id="UP000253094"/>
    </source>
</evidence>
<dbReference type="OrthoDB" id="4411029at2"/>
<dbReference type="Proteomes" id="UP000253094">
    <property type="component" value="Unassembled WGS sequence"/>
</dbReference>
<dbReference type="RefSeq" id="WP_114029398.1">
    <property type="nucleotide sequence ID" value="NZ_QOIL01000007.1"/>
</dbReference>
<proteinExistence type="predicted"/>
<dbReference type="AlphaFoldDB" id="A0A367FJY3"/>
<accession>A0A367FJY3</accession>
<gene>
    <name evidence="1" type="ORF">DQ384_15030</name>
</gene>
<dbReference type="EMBL" id="QOIL01000007">
    <property type="protein sequence ID" value="RCG30604.1"/>
    <property type="molecule type" value="Genomic_DNA"/>
</dbReference>